<dbReference type="AlphaFoldDB" id="A0A6A4GFZ8"/>
<organism evidence="1 2">
    <name type="scientific">Gymnopus androsaceus JB14</name>
    <dbReference type="NCBI Taxonomy" id="1447944"/>
    <lineage>
        <taxon>Eukaryota</taxon>
        <taxon>Fungi</taxon>
        <taxon>Dikarya</taxon>
        <taxon>Basidiomycota</taxon>
        <taxon>Agaricomycotina</taxon>
        <taxon>Agaricomycetes</taxon>
        <taxon>Agaricomycetidae</taxon>
        <taxon>Agaricales</taxon>
        <taxon>Marasmiineae</taxon>
        <taxon>Omphalotaceae</taxon>
        <taxon>Gymnopus</taxon>
    </lineage>
</organism>
<accession>A0A6A4GFZ8</accession>
<protein>
    <submittedName>
        <fullName evidence="1">Uncharacterized protein</fullName>
    </submittedName>
</protein>
<dbReference type="Proteomes" id="UP000799118">
    <property type="component" value="Unassembled WGS sequence"/>
</dbReference>
<dbReference type="OrthoDB" id="2641813at2759"/>
<keyword evidence="2" id="KW-1185">Reference proteome</keyword>
<evidence type="ECO:0000313" key="2">
    <source>
        <dbReference type="Proteomes" id="UP000799118"/>
    </source>
</evidence>
<sequence>MFFRFIDIERCRDSDNMWLPPPQLPFILHETKHTQPAEFRQDIRISPYTFDCLVQHIENDSVFTSGSDNTGLSKVSRWAGVGKGTVLLTTRRVMTALLCPDFVEENLRMPTEEEKKQAKDWCLVDGTLVPLFNRPHWFGKSYFDRKSNYSLNFQV</sequence>
<gene>
    <name evidence="1" type="ORF">BT96DRAFT_960913</name>
</gene>
<name>A0A6A4GFZ8_9AGAR</name>
<reference evidence="1" key="1">
    <citation type="journal article" date="2019" name="Environ. Microbiol.">
        <title>Fungal ecological strategies reflected in gene transcription - a case study of two litter decomposers.</title>
        <authorList>
            <person name="Barbi F."/>
            <person name="Kohler A."/>
            <person name="Barry K."/>
            <person name="Baskaran P."/>
            <person name="Daum C."/>
            <person name="Fauchery L."/>
            <person name="Ihrmark K."/>
            <person name="Kuo A."/>
            <person name="LaButti K."/>
            <person name="Lipzen A."/>
            <person name="Morin E."/>
            <person name="Grigoriev I.V."/>
            <person name="Henrissat B."/>
            <person name="Lindahl B."/>
            <person name="Martin F."/>
        </authorList>
    </citation>
    <scope>NUCLEOTIDE SEQUENCE</scope>
    <source>
        <strain evidence="1">JB14</strain>
    </source>
</reference>
<evidence type="ECO:0000313" key="1">
    <source>
        <dbReference type="EMBL" id="KAE9384313.1"/>
    </source>
</evidence>
<proteinExistence type="predicted"/>
<dbReference type="EMBL" id="ML770172">
    <property type="protein sequence ID" value="KAE9384313.1"/>
    <property type="molecule type" value="Genomic_DNA"/>
</dbReference>